<evidence type="ECO:0000313" key="8">
    <source>
        <dbReference type="EMBL" id="QSZ36638.1"/>
    </source>
</evidence>
<sequence length="141" mass="15791">MFRFHKTRDVVTLFHDPKAPLSMRIREVLRQASANAAATSTVDQASDHSAQSHARRREFELEVTESAPTPDQLRSILEYIGASKVSLLVPGAKDEAEAVQLIKLHDFRFKRPVTVDWSNGRAVIGVNESRILKMLNAPSKN</sequence>
<evidence type="ECO:0000256" key="7">
    <source>
        <dbReference type="SAM" id="MobiDB-lite"/>
    </source>
</evidence>
<dbReference type="PANTHER" id="PTHR28071">
    <property type="entry name" value="REDOX PROTEIN FMP46, MITOCHONDRIAL-RELATED"/>
    <property type="match status" value="1"/>
</dbReference>
<evidence type="ECO:0000256" key="3">
    <source>
        <dbReference type="ARBA" id="ARBA00009734"/>
    </source>
</evidence>
<evidence type="ECO:0000256" key="1">
    <source>
        <dbReference type="ARBA" id="ARBA00002963"/>
    </source>
</evidence>
<dbReference type="InterPro" id="IPR012882">
    <property type="entry name" value="Fmp46"/>
</dbReference>
<dbReference type="OrthoDB" id="59229at2759"/>
<organism evidence="8 9">
    <name type="scientific">Monilinia vaccinii-corymbosi</name>
    <dbReference type="NCBI Taxonomy" id="61207"/>
    <lineage>
        <taxon>Eukaryota</taxon>
        <taxon>Fungi</taxon>
        <taxon>Dikarya</taxon>
        <taxon>Ascomycota</taxon>
        <taxon>Pezizomycotina</taxon>
        <taxon>Leotiomycetes</taxon>
        <taxon>Helotiales</taxon>
        <taxon>Sclerotiniaceae</taxon>
        <taxon>Monilinia</taxon>
    </lineage>
</organism>
<dbReference type="Gene3D" id="3.40.30.10">
    <property type="entry name" value="Glutaredoxin"/>
    <property type="match status" value="1"/>
</dbReference>
<accession>A0A8A3PML7</accession>
<comment type="subcellular location">
    <subcellularLocation>
        <location evidence="2">Mitochondrion</location>
    </subcellularLocation>
</comment>
<dbReference type="Proteomes" id="UP000672032">
    <property type="component" value="Chromosome 7"/>
</dbReference>
<reference evidence="8" key="1">
    <citation type="submission" date="2020-10" db="EMBL/GenBank/DDBJ databases">
        <title>Genome Sequence of Monilinia vaccinii-corymbosi Sheds Light on Mummy Berry Disease Infection of Blueberry and Mating Type.</title>
        <authorList>
            <person name="Yow A.G."/>
            <person name="Zhang Y."/>
            <person name="Bansal K."/>
            <person name="Eacker S.M."/>
            <person name="Sullivan S."/>
            <person name="Liachko I."/>
            <person name="Cubeta M.A."/>
            <person name="Rollins J.A."/>
            <person name="Ashrafi H."/>
        </authorList>
    </citation>
    <scope>NUCLEOTIDE SEQUENCE</scope>
    <source>
        <strain evidence="8">RL-1</strain>
    </source>
</reference>
<keyword evidence="6" id="KW-0496">Mitochondrion</keyword>
<evidence type="ECO:0008006" key="10">
    <source>
        <dbReference type="Google" id="ProtNLM"/>
    </source>
</evidence>
<feature type="compositionally biased region" description="Polar residues" evidence="7">
    <location>
        <begin position="36"/>
        <end position="52"/>
    </location>
</feature>
<evidence type="ECO:0000256" key="5">
    <source>
        <dbReference type="ARBA" id="ARBA00023002"/>
    </source>
</evidence>
<keyword evidence="4" id="KW-0809">Transit peptide</keyword>
<dbReference type="GO" id="GO:0016491">
    <property type="term" value="F:oxidoreductase activity"/>
    <property type="evidence" value="ECO:0007669"/>
    <property type="project" value="UniProtKB-KW"/>
</dbReference>
<dbReference type="GO" id="GO:0005739">
    <property type="term" value="C:mitochondrion"/>
    <property type="evidence" value="ECO:0007669"/>
    <property type="project" value="UniProtKB-SubCell"/>
</dbReference>
<dbReference type="PANTHER" id="PTHR28071:SF1">
    <property type="entry name" value="REDOX PROTEIN FMP46, MITOCHONDRIAL-RELATED"/>
    <property type="match status" value="1"/>
</dbReference>
<keyword evidence="9" id="KW-1185">Reference proteome</keyword>
<keyword evidence="5" id="KW-0560">Oxidoreductase</keyword>
<dbReference type="AlphaFoldDB" id="A0A8A3PML7"/>
<evidence type="ECO:0000256" key="2">
    <source>
        <dbReference type="ARBA" id="ARBA00004173"/>
    </source>
</evidence>
<dbReference type="InterPro" id="IPR006660">
    <property type="entry name" value="Arsenate_reductase-like"/>
</dbReference>
<feature type="region of interest" description="Disordered" evidence="7">
    <location>
        <begin position="36"/>
        <end position="67"/>
    </location>
</feature>
<gene>
    <name evidence="8" type="ORF">DSL72_006519</name>
</gene>
<comment type="function">
    <text evidence="1">Putative mitochondrial redox protein which could be involved in the reduction of small toxic molecules.</text>
</comment>
<proteinExistence type="inferred from homology"/>
<comment type="similarity">
    <text evidence="3">Belongs to the FMP46 family.</text>
</comment>
<protein>
    <recommendedName>
        <fullName evidence="10">Glutaredoxin domain-containing protein</fullName>
    </recommendedName>
</protein>
<evidence type="ECO:0000313" key="9">
    <source>
        <dbReference type="Proteomes" id="UP000672032"/>
    </source>
</evidence>
<evidence type="ECO:0000256" key="6">
    <source>
        <dbReference type="ARBA" id="ARBA00023128"/>
    </source>
</evidence>
<dbReference type="InterPro" id="IPR036249">
    <property type="entry name" value="Thioredoxin-like_sf"/>
</dbReference>
<name>A0A8A3PML7_9HELO</name>
<dbReference type="SUPFAM" id="SSF52833">
    <property type="entry name" value="Thioredoxin-like"/>
    <property type="match status" value="1"/>
</dbReference>
<dbReference type="Pfam" id="PF07955">
    <property type="entry name" value="DUF1687"/>
    <property type="match status" value="1"/>
</dbReference>
<dbReference type="EMBL" id="CP063411">
    <property type="protein sequence ID" value="QSZ36638.1"/>
    <property type="molecule type" value="Genomic_DNA"/>
</dbReference>
<evidence type="ECO:0000256" key="4">
    <source>
        <dbReference type="ARBA" id="ARBA00022946"/>
    </source>
</evidence>
<dbReference type="PROSITE" id="PS51353">
    <property type="entry name" value="ARSC"/>
    <property type="match status" value="1"/>
</dbReference>